<sequence length="70" mass="8098">MAHLFISSDSNYDIDIQLKDLSDLKLIDSGGFGTVFKGVWYKGKENEQEVAVKYLIRKDTLQVKKDFIRE</sequence>
<name>A0ACA9MNK3_9GLOM</name>
<dbReference type="EMBL" id="CAJVPW010009203">
    <property type="protein sequence ID" value="CAG8602372.1"/>
    <property type="molecule type" value="Genomic_DNA"/>
</dbReference>
<protein>
    <submittedName>
        <fullName evidence="1">10795_t:CDS:1</fullName>
    </submittedName>
</protein>
<accession>A0ACA9MNK3</accession>
<evidence type="ECO:0000313" key="1">
    <source>
        <dbReference type="EMBL" id="CAG8602372.1"/>
    </source>
</evidence>
<organism evidence="1 2">
    <name type="scientific">Cetraspora pellucida</name>
    <dbReference type="NCBI Taxonomy" id="1433469"/>
    <lineage>
        <taxon>Eukaryota</taxon>
        <taxon>Fungi</taxon>
        <taxon>Fungi incertae sedis</taxon>
        <taxon>Mucoromycota</taxon>
        <taxon>Glomeromycotina</taxon>
        <taxon>Glomeromycetes</taxon>
        <taxon>Diversisporales</taxon>
        <taxon>Gigasporaceae</taxon>
        <taxon>Cetraspora</taxon>
    </lineage>
</organism>
<reference evidence="1" key="1">
    <citation type="submission" date="2021-06" db="EMBL/GenBank/DDBJ databases">
        <authorList>
            <person name="Kallberg Y."/>
            <person name="Tangrot J."/>
            <person name="Rosling A."/>
        </authorList>
    </citation>
    <scope>NUCLEOTIDE SEQUENCE</scope>
    <source>
        <strain evidence="1">28 12/20/2015</strain>
    </source>
</reference>
<proteinExistence type="predicted"/>
<gene>
    <name evidence="1" type="ORF">SPELUC_LOCUS7175</name>
</gene>
<dbReference type="Proteomes" id="UP000789366">
    <property type="component" value="Unassembled WGS sequence"/>
</dbReference>
<evidence type="ECO:0000313" key="2">
    <source>
        <dbReference type="Proteomes" id="UP000789366"/>
    </source>
</evidence>
<keyword evidence="2" id="KW-1185">Reference proteome</keyword>
<feature type="non-terminal residue" evidence="1">
    <location>
        <position position="70"/>
    </location>
</feature>
<comment type="caution">
    <text evidence="1">The sequence shown here is derived from an EMBL/GenBank/DDBJ whole genome shotgun (WGS) entry which is preliminary data.</text>
</comment>